<name>A0A433ZW59_MORMO</name>
<reference evidence="1 2" key="1">
    <citation type="submission" date="2017-08" db="EMBL/GenBank/DDBJ databases">
        <title>Draft genome sequence of pheromone producing symbiont Morganella morganii, of the female New Zealand grass grub Costelytra giveni.</title>
        <authorList>
            <person name="Laugraud A."/>
            <person name="Young S.D."/>
            <person name="Hurst M.H."/>
        </authorList>
    </citation>
    <scope>NUCLEOTIDE SEQUENCE [LARGE SCALE GENOMIC DNA]</scope>
    <source>
        <strain evidence="1 2">MMsCG</strain>
    </source>
</reference>
<gene>
    <name evidence="1" type="ORF">CKG00_08160</name>
</gene>
<dbReference type="EMBL" id="NRQY01000001">
    <property type="protein sequence ID" value="RUT66370.1"/>
    <property type="molecule type" value="Genomic_DNA"/>
</dbReference>
<organism evidence="1 2">
    <name type="scientific">Morganella morganii</name>
    <name type="common">Proteus morganii</name>
    <dbReference type="NCBI Taxonomy" id="582"/>
    <lineage>
        <taxon>Bacteria</taxon>
        <taxon>Pseudomonadati</taxon>
        <taxon>Pseudomonadota</taxon>
        <taxon>Gammaproteobacteria</taxon>
        <taxon>Enterobacterales</taxon>
        <taxon>Morganellaceae</taxon>
        <taxon>Morganella</taxon>
    </lineage>
</organism>
<evidence type="ECO:0008006" key="3">
    <source>
        <dbReference type="Google" id="ProtNLM"/>
    </source>
</evidence>
<evidence type="ECO:0000313" key="2">
    <source>
        <dbReference type="Proteomes" id="UP000286908"/>
    </source>
</evidence>
<dbReference type="AlphaFoldDB" id="A0A433ZW59"/>
<dbReference type="OrthoDB" id="6462543at2"/>
<dbReference type="Proteomes" id="UP000286908">
    <property type="component" value="Unassembled WGS sequence"/>
</dbReference>
<proteinExistence type="predicted"/>
<sequence length="68" mass="7699">MNLFNELMISGSSLEKRKLYRRAAEQYNKAFHLAAPGNGAVLSKQEKTSKQTMERCLIKSKIKIVEGL</sequence>
<protein>
    <recommendedName>
        <fullName evidence="3">PerC family transcriptional regulator</fullName>
    </recommendedName>
</protein>
<accession>A0A433ZW59</accession>
<comment type="caution">
    <text evidence="1">The sequence shown here is derived from an EMBL/GenBank/DDBJ whole genome shotgun (WGS) entry which is preliminary data.</text>
</comment>
<evidence type="ECO:0000313" key="1">
    <source>
        <dbReference type="EMBL" id="RUT66370.1"/>
    </source>
</evidence>